<dbReference type="Gene3D" id="3.20.19.10">
    <property type="entry name" value="Aconitase, domain 4"/>
    <property type="match status" value="1"/>
</dbReference>
<keyword evidence="6 10" id="KW-0432">Leucine biosynthesis</keyword>
<evidence type="ECO:0000256" key="1">
    <source>
        <dbReference type="ARBA" id="ARBA00000491"/>
    </source>
</evidence>
<evidence type="ECO:0000313" key="13">
    <source>
        <dbReference type="Proteomes" id="UP001259572"/>
    </source>
</evidence>
<dbReference type="GO" id="GO:0003861">
    <property type="term" value="F:3-isopropylmalate dehydratase activity"/>
    <property type="evidence" value="ECO:0007669"/>
    <property type="project" value="UniProtKB-EC"/>
</dbReference>
<keyword evidence="9 10" id="KW-0100">Branched-chain amino acid biosynthesis</keyword>
<dbReference type="PANTHER" id="PTHR43345:SF5">
    <property type="entry name" value="3-ISOPROPYLMALATE DEHYDRATASE SMALL SUBUNIT"/>
    <property type="match status" value="1"/>
</dbReference>
<dbReference type="InterPro" id="IPR050075">
    <property type="entry name" value="LeuD"/>
</dbReference>
<comment type="caution">
    <text evidence="12">The sequence shown here is derived from an EMBL/GenBank/DDBJ whole genome shotgun (WGS) entry which is preliminary data.</text>
</comment>
<dbReference type="EMBL" id="JAVUPU010000009">
    <property type="protein sequence ID" value="MDT9600526.1"/>
    <property type="molecule type" value="Genomic_DNA"/>
</dbReference>
<keyword evidence="13" id="KW-1185">Reference proteome</keyword>
<comment type="similarity">
    <text evidence="4 10">Belongs to the LeuD family. LeuD type 1 subfamily.</text>
</comment>
<protein>
    <recommendedName>
        <fullName evidence="10">3-isopropylmalate dehydratase small subunit</fullName>
        <ecNumber evidence="10">4.2.1.33</ecNumber>
    </recommendedName>
    <alternativeName>
        <fullName evidence="10">Alpha-IPM isomerase</fullName>
        <shortName evidence="10">IPMI</shortName>
    </alternativeName>
    <alternativeName>
        <fullName evidence="10">Isopropylmalate isomerase</fullName>
    </alternativeName>
</protein>
<evidence type="ECO:0000256" key="6">
    <source>
        <dbReference type="ARBA" id="ARBA00022430"/>
    </source>
</evidence>
<dbReference type="NCBIfam" id="NF002458">
    <property type="entry name" value="PRK01641.1"/>
    <property type="match status" value="1"/>
</dbReference>
<comment type="pathway">
    <text evidence="3 10">Amino-acid biosynthesis; L-leucine biosynthesis; L-leucine from 3-methyl-2-oxobutanoate: step 2/4.</text>
</comment>
<dbReference type="HAMAP" id="MF_01031">
    <property type="entry name" value="LeuD_type1"/>
    <property type="match status" value="1"/>
</dbReference>
<organism evidence="12 13">
    <name type="scientific">Sphingosinicella rhizophila</name>
    <dbReference type="NCBI Taxonomy" id="3050082"/>
    <lineage>
        <taxon>Bacteria</taxon>
        <taxon>Pseudomonadati</taxon>
        <taxon>Pseudomonadota</taxon>
        <taxon>Alphaproteobacteria</taxon>
        <taxon>Sphingomonadales</taxon>
        <taxon>Sphingosinicellaceae</taxon>
        <taxon>Sphingosinicella</taxon>
    </lineage>
</organism>
<dbReference type="InterPro" id="IPR015928">
    <property type="entry name" value="Aconitase/3IPM_dehydase_swvl"/>
</dbReference>
<evidence type="ECO:0000313" key="12">
    <source>
        <dbReference type="EMBL" id="MDT9600526.1"/>
    </source>
</evidence>
<dbReference type="InterPro" id="IPR033940">
    <property type="entry name" value="IPMI_Swivel"/>
</dbReference>
<evidence type="ECO:0000256" key="8">
    <source>
        <dbReference type="ARBA" id="ARBA00023239"/>
    </source>
</evidence>
<dbReference type="Proteomes" id="UP001259572">
    <property type="component" value="Unassembled WGS sequence"/>
</dbReference>
<evidence type="ECO:0000256" key="3">
    <source>
        <dbReference type="ARBA" id="ARBA00004729"/>
    </source>
</evidence>
<name>A0ABU3QAX7_9SPHN</name>
<dbReference type="InterPro" id="IPR004431">
    <property type="entry name" value="3-IsopropMal_deHydase_ssu"/>
</dbReference>
<evidence type="ECO:0000256" key="5">
    <source>
        <dbReference type="ARBA" id="ARBA00011271"/>
    </source>
</evidence>
<dbReference type="NCBIfam" id="TIGR00171">
    <property type="entry name" value="leuD"/>
    <property type="match status" value="1"/>
</dbReference>
<dbReference type="Pfam" id="PF00694">
    <property type="entry name" value="Aconitase_C"/>
    <property type="match status" value="1"/>
</dbReference>
<evidence type="ECO:0000259" key="11">
    <source>
        <dbReference type="Pfam" id="PF00694"/>
    </source>
</evidence>
<evidence type="ECO:0000256" key="2">
    <source>
        <dbReference type="ARBA" id="ARBA00002695"/>
    </source>
</evidence>
<dbReference type="EC" id="4.2.1.33" evidence="10"/>
<evidence type="ECO:0000256" key="9">
    <source>
        <dbReference type="ARBA" id="ARBA00023304"/>
    </source>
</evidence>
<dbReference type="CDD" id="cd01577">
    <property type="entry name" value="IPMI_Swivel"/>
    <property type="match status" value="1"/>
</dbReference>
<comment type="function">
    <text evidence="2 10">Catalyzes the isomerization between 2-isopropylmalate and 3-isopropylmalate, via the formation of 2-isopropylmaleate.</text>
</comment>
<dbReference type="InterPro" id="IPR000573">
    <property type="entry name" value="AconitaseA/IPMdHydase_ssu_swvl"/>
</dbReference>
<comment type="catalytic activity">
    <reaction evidence="1 10">
        <text>(2R,3S)-3-isopropylmalate = (2S)-2-isopropylmalate</text>
        <dbReference type="Rhea" id="RHEA:32287"/>
        <dbReference type="ChEBI" id="CHEBI:1178"/>
        <dbReference type="ChEBI" id="CHEBI:35121"/>
        <dbReference type="EC" id="4.2.1.33"/>
    </reaction>
</comment>
<keyword evidence="8 10" id="KW-0456">Lyase</keyword>
<proteinExistence type="inferred from homology"/>
<comment type="subunit">
    <text evidence="5 10">Heterodimer of LeuC and LeuD.</text>
</comment>
<dbReference type="RefSeq" id="WP_315727773.1">
    <property type="nucleotide sequence ID" value="NZ_JAVUPU010000009.1"/>
</dbReference>
<evidence type="ECO:0000256" key="7">
    <source>
        <dbReference type="ARBA" id="ARBA00022605"/>
    </source>
</evidence>
<dbReference type="PANTHER" id="PTHR43345">
    <property type="entry name" value="3-ISOPROPYLMALATE DEHYDRATASE SMALL SUBUNIT 2-RELATED-RELATED"/>
    <property type="match status" value="1"/>
</dbReference>
<feature type="domain" description="Aconitase A/isopropylmalate dehydratase small subunit swivel" evidence="11">
    <location>
        <begin position="5"/>
        <end position="120"/>
    </location>
</feature>
<gene>
    <name evidence="10 12" type="primary">leuD</name>
    <name evidence="12" type="ORF">RQX22_16320</name>
</gene>
<accession>A0ABU3QAX7</accession>
<sequence length="201" mass="22007">MEVITGIAVPLLQANVDTDQILPKQFLRTISREGLGDALFFDWRFDEAGAEYPDFILNQSAYRRSSVLIAGENFACGSSREHAVWALLDFGFSCVIAPSFAEIFASNAVNNGLLLITLSQASVEALAQEAIGEGANFRIDLPLQRIIAPSGREIFFDFDQGVKRKLIAGLDAIGETFLHEHAIAVFEARQSNAMPWLSGRA</sequence>
<evidence type="ECO:0000256" key="4">
    <source>
        <dbReference type="ARBA" id="ARBA00009845"/>
    </source>
</evidence>
<keyword evidence="7 10" id="KW-0028">Amino-acid biosynthesis</keyword>
<dbReference type="SUPFAM" id="SSF52016">
    <property type="entry name" value="LeuD/IlvD-like"/>
    <property type="match status" value="1"/>
</dbReference>
<evidence type="ECO:0000256" key="10">
    <source>
        <dbReference type="HAMAP-Rule" id="MF_01031"/>
    </source>
</evidence>
<reference evidence="12 13" key="1">
    <citation type="submission" date="2023-05" db="EMBL/GenBank/DDBJ databases">
        <authorList>
            <person name="Guo Y."/>
        </authorList>
    </citation>
    <scope>NUCLEOTIDE SEQUENCE [LARGE SCALE GENOMIC DNA]</scope>
    <source>
        <strain evidence="12 13">GR2756</strain>
    </source>
</reference>